<dbReference type="InterPro" id="IPR005225">
    <property type="entry name" value="Small_GTP-bd"/>
</dbReference>
<proteinExistence type="predicted"/>
<evidence type="ECO:0000256" key="1">
    <source>
        <dbReference type="ARBA" id="ARBA00022741"/>
    </source>
</evidence>
<keyword evidence="1" id="KW-0547">Nucleotide-binding</keyword>
<dbReference type="PROSITE" id="PS51419">
    <property type="entry name" value="RAB"/>
    <property type="match status" value="1"/>
</dbReference>
<dbReference type="GO" id="GO:0005525">
    <property type="term" value="F:GTP binding"/>
    <property type="evidence" value="ECO:0007669"/>
    <property type="project" value="InterPro"/>
</dbReference>
<dbReference type="SMART" id="SM00173">
    <property type="entry name" value="RAS"/>
    <property type="match status" value="1"/>
</dbReference>
<comment type="caution">
    <text evidence="2">The sequence shown here is derived from an EMBL/GenBank/DDBJ whole genome shotgun (WGS) entry which is preliminary data.</text>
</comment>
<organism evidence="2">
    <name type="scientific">Hexamita inflata</name>
    <dbReference type="NCBI Taxonomy" id="28002"/>
    <lineage>
        <taxon>Eukaryota</taxon>
        <taxon>Metamonada</taxon>
        <taxon>Diplomonadida</taxon>
        <taxon>Hexamitidae</taxon>
        <taxon>Hexamitinae</taxon>
        <taxon>Hexamita</taxon>
    </lineage>
</organism>
<keyword evidence="4" id="KW-1185">Reference proteome</keyword>
<dbReference type="GO" id="GO:0003924">
    <property type="term" value="F:GTPase activity"/>
    <property type="evidence" value="ECO:0007669"/>
    <property type="project" value="InterPro"/>
</dbReference>
<reference evidence="3 4" key="2">
    <citation type="submission" date="2024-07" db="EMBL/GenBank/DDBJ databases">
        <authorList>
            <person name="Akdeniz Z."/>
        </authorList>
    </citation>
    <scope>NUCLEOTIDE SEQUENCE [LARGE SCALE GENOMIC DNA]</scope>
</reference>
<dbReference type="EMBL" id="CAXDID020000414">
    <property type="protein sequence ID" value="CAL6089048.1"/>
    <property type="molecule type" value="Genomic_DNA"/>
</dbReference>
<reference evidence="2" key="1">
    <citation type="submission" date="2023-06" db="EMBL/GenBank/DDBJ databases">
        <authorList>
            <person name="Kurt Z."/>
        </authorList>
    </citation>
    <scope>NUCLEOTIDE SEQUENCE</scope>
</reference>
<dbReference type="InterPro" id="IPR001806">
    <property type="entry name" value="Small_GTPase"/>
</dbReference>
<dbReference type="EMBL" id="CATOUU010001164">
    <property type="protein sequence ID" value="CAI9975179.1"/>
    <property type="molecule type" value="Genomic_DNA"/>
</dbReference>
<name>A0AA86RB51_9EUKA</name>
<gene>
    <name evidence="2" type="ORF">HINF_LOCUS62824</name>
    <name evidence="3" type="ORF">HINF_LOCUS64533</name>
</gene>
<dbReference type="SMART" id="SM00174">
    <property type="entry name" value="RHO"/>
    <property type="match status" value="1"/>
</dbReference>
<accession>A0AA86RB51</accession>
<dbReference type="FunFam" id="3.40.50.300:FF:000808">
    <property type="entry name" value="Small GTP-binding protein, putative"/>
    <property type="match status" value="1"/>
</dbReference>
<evidence type="ECO:0000313" key="3">
    <source>
        <dbReference type="EMBL" id="CAL6089048.1"/>
    </source>
</evidence>
<protein>
    <submittedName>
        <fullName evidence="2">Rab1a</fullName>
    </submittedName>
</protein>
<dbReference type="AlphaFoldDB" id="A0AA86RB51"/>
<dbReference type="Proteomes" id="UP001642409">
    <property type="component" value="Unassembled WGS sequence"/>
</dbReference>
<dbReference type="PROSITE" id="PS51421">
    <property type="entry name" value="RAS"/>
    <property type="match status" value="1"/>
</dbReference>
<dbReference type="CDD" id="cd00154">
    <property type="entry name" value="Rab"/>
    <property type="match status" value="1"/>
</dbReference>
<evidence type="ECO:0000313" key="2">
    <source>
        <dbReference type="EMBL" id="CAI9975179.1"/>
    </source>
</evidence>
<dbReference type="PROSITE" id="PS51420">
    <property type="entry name" value="RHO"/>
    <property type="match status" value="1"/>
</dbReference>
<evidence type="ECO:0000313" key="4">
    <source>
        <dbReference type="Proteomes" id="UP001642409"/>
    </source>
</evidence>
<sequence>MSNIGREVRLVMLGESSVGKTSLLYRYMSDCFYENPASTINASFYKKRIVDQNIPTNLQLWDTAGQEKFQSITPLYYRNADIIFIVFSVDSINSFEKAMHSIEEVRSQKNKPNIILLGNKTDLENNVKEQAESFSAISSYPLFWVSALSGSGVQEAFQQAIQDVNRKHIDVKRQKKLVKEVDEKVSKKLCC</sequence>
<dbReference type="Pfam" id="PF00071">
    <property type="entry name" value="Ras"/>
    <property type="match status" value="1"/>
</dbReference>
<dbReference type="PRINTS" id="PR00449">
    <property type="entry name" value="RASTRNSFRMNG"/>
</dbReference>
<dbReference type="InterPro" id="IPR027417">
    <property type="entry name" value="P-loop_NTPase"/>
</dbReference>
<dbReference type="Gene3D" id="3.40.50.300">
    <property type="entry name" value="P-loop containing nucleotide triphosphate hydrolases"/>
    <property type="match status" value="1"/>
</dbReference>
<dbReference type="PANTHER" id="PTHR47978">
    <property type="match status" value="1"/>
</dbReference>
<dbReference type="NCBIfam" id="TIGR00231">
    <property type="entry name" value="small_GTP"/>
    <property type="match status" value="1"/>
</dbReference>
<dbReference type="SMART" id="SM00175">
    <property type="entry name" value="RAB"/>
    <property type="match status" value="1"/>
</dbReference>
<dbReference type="SUPFAM" id="SSF52540">
    <property type="entry name" value="P-loop containing nucleoside triphosphate hydrolases"/>
    <property type="match status" value="1"/>
</dbReference>